<evidence type="ECO:0000313" key="9">
    <source>
        <dbReference type="EMBL" id="KAK1265881.1"/>
    </source>
</evidence>
<keyword evidence="2 5" id="KW-0547">Nucleotide-binding</keyword>
<evidence type="ECO:0000259" key="8">
    <source>
        <dbReference type="PROSITE" id="PS50011"/>
    </source>
</evidence>
<dbReference type="SUPFAM" id="SSF56112">
    <property type="entry name" value="Protein kinase-like (PK-like)"/>
    <property type="match status" value="1"/>
</dbReference>
<dbReference type="PANTHER" id="PTHR46146:SF4">
    <property type="entry name" value="SERINE_THREONINE-PROTEIN KINASE-LIKE PROTEIN CCR4"/>
    <property type="match status" value="1"/>
</dbReference>
<evidence type="ECO:0000256" key="6">
    <source>
        <dbReference type="SAM" id="Phobius"/>
    </source>
</evidence>
<keyword evidence="6" id="KW-1133">Transmembrane helix</keyword>
<dbReference type="InterPro" id="IPR009091">
    <property type="entry name" value="RCC1/BLIP-II"/>
</dbReference>
<evidence type="ECO:0000256" key="2">
    <source>
        <dbReference type="ARBA" id="ARBA00022741"/>
    </source>
</evidence>
<dbReference type="AlphaFoldDB" id="A0AAV9APR8"/>
<dbReference type="InterPro" id="IPR011009">
    <property type="entry name" value="Kinase-like_dom_sf"/>
</dbReference>
<dbReference type="InterPro" id="IPR008271">
    <property type="entry name" value="Ser/Thr_kinase_AS"/>
</dbReference>
<dbReference type="InterPro" id="IPR017441">
    <property type="entry name" value="Protein_kinase_ATP_BS"/>
</dbReference>
<feature type="transmembrane region" description="Helical" evidence="6">
    <location>
        <begin position="620"/>
        <end position="639"/>
    </location>
</feature>
<dbReference type="Gene3D" id="2.130.10.30">
    <property type="entry name" value="Regulator of chromosome condensation 1/beta-lactamase-inhibitor protein II"/>
    <property type="match status" value="1"/>
</dbReference>
<sequence length="730" mass="78019">MSLVTLLFLFLFFEAVSCDPLSTFSVSHVANSSVVICALLPTSGRAPGPVLNCTALDSRLTRTYPHRGMPYSAIAAGNGFLCGLTTDATTMRWWEFSRNSTVGPAKRVYRGPGLSALSAGDDQVCGLNTGSGTVVCWRWPEAARGPVKGSKLSALAMGRDFLCGLMENGTVTCMGPWAGVTARVPEGNYALLGAGTRHACAVSAAGKLACWGDGPAGTVNGPAAEGKYVALALGEDRTCALREDSTVACWGARGFRLPGRLGSTEFASIGGRRQVFCGVMTVNFSLVCWGRHDKADEVVFARVLPGPCRPTSDCACGMLSDSGSVCGDNGVVCLLCKLVRPAHASPKRNRAGPRMRLALIIVGTVGVVSCLLGALLVFVLFRPRKENKRRVHDSGRHGGPWLENVLGMGHGGKLEEFELEELSGATDGFSEAHRIGTGSFGGVYRAVLSDGRAVALKRAEPARPGSTSHHGPGRERDDFVSELASLSRLNHKNLVRLFGHCSDGAESVLVYEYVANGSLHDHLFRGRAGPVDSWAARMRVALDAARGVEYLHAYAVPHVVHCDIKSSNILLGLDWAAKVADFGLSRFGGGADEDARVAGTVGYMDPEYYRMRRLTTKSDVYSFGMVLLELLTGIRAIHWDEEARAPRNVVDLPAQGGDARQMLDKRLPPPTPTEIEAVERIWEVAVSCVRLESHDRPTMTDVVAGLECAVAVCLEPECLSRSTTGDRSSI</sequence>
<evidence type="ECO:0000256" key="1">
    <source>
        <dbReference type="ARBA" id="ARBA00022679"/>
    </source>
</evidence>
<dbReference type="GO" id="GO:0005524">
    <property type="term" value="F:ATP binding"/>
    <property type="evidence" value="ECO:0007669"/>
    <property type="project" value="UniProtKB-UniRule"/>
</dbReference>
<dbReference type="Gene3D" id="1.10.510.10">
    <property type="entry name" value="Transferase(Phosphotransferase) domain 1"/>
    <property type="match status" value="1"/>
</dbReference>
<feature type="chain" id="PRO_5043541268" evidence="7">
    <location>
        <begin position="19"/>
        <end position="730"/>
    </location>
</feature>
<feature type="domain" description="Protein kinase" evidence="8">
    <location>
        <begin position="429"/>
        <end position="710"/>
    </location>
</feature>
<dbReference type="EMBL" id="JAUJYN010000007">
    <property type="protein sequence ID" value="KAK1265881.1"/>
    <property type="molecule type" value="Genomic_DNA"/>
</dbReference>
<keyword evidence="1" id="KW-0808">Transferase</keyword>
<organism evidence="9 10">
    <name type="scientific">Acorus gramineus</name>
    <name type="common">Dwarf sweet flag</name>
    <dbReference type="NCBI Taxonomy" id="55184"/>
    <lineage>
        <taxon>Eukaryota</taxon>
        <taxon>Viridiplantae</taxon>
        <taxon>Streptophyta</taxon>
        <taxon>Embryophyta</taxon>
        <taxon>Tracheophyta</taxon>
        <taxon>Spermatophyta</taxon>
        <taxon>Magnoliopsida</taxon>
        <taxon>Liliopsida</taxon>
        <taxon>Acoraceae</taxon>
        <taxon>Acorus</taxon>
    </lineage>
</organism>
<dbReference type="SMART" id="SM00220">
    <property type="entry name" value="S_TKc"/>
    <property type="match status" value="1"/>
</dbReference>
<dbReference type="CDD" id="cd14066">
    <property type="entry name" value="STKc_IRAK"/>
    <property type="match status" value="1"/>
</dbReference>
<keyword evidence="6" id="KW-0812">Transmembrane</keyword>
<gene>
    <name evidence="9" type="ORF">QJS04_geneDACA009073</name>
</gene>
<evidence type="ECO:0000256" key="4">
    <source>
        <dbReference type="ARBA" id="ARBA00022840"/>
    </source>
</evidence>
<name>A0AAV9APR8_ACOGR</name>
<dbReference type="PROSITE" id="PS00108">
    <property type="entry name" value="PROTEIN_KINASE_ST"/>
    <property type="match status" value="1"/>
</dbReference>
<accession>A0AAV9APR8</accession>
<reference evidence="9" key="1">
    <citation type="journal article" date="2023" name="Nat. Commun.">
        <title>Diploid and tetraploid genomes of Acorus and the evolution of monocots.</title>
        <authorList>
            <person name="Ma L."/>
            <person name="Liu K.W."/>
            <person name="Li Z."/>
            <person name="Hsiao Y.Y."/>
            <person name="Qi Y."/>
            <person name="Fu T."/>
            <person name="Tang G.D."/>
            <person name="Zhang D."/>
            <person name="Sun W.H."/>
            <person name="Liu D.K."/>
            <person name="Li Y."/>
            <person name="Chen G.Z."/>
            <person name="Liu X.D."/>
            <person name="Liao X.Y."/>
            <person name="Jiang Y.T."/>
            <person name="Yu X."/>
            <person name="Hao Y."/>
            <person name="Huang J."/>
            <person name="Zhao X.W."/>
            <person name="Ke S."/>
            <person name="Chen Y.Y."/>
            <person name="Wu W.L."/>
            <person name="Hsu J.L."/>
            <person name="Lin Y.F."/>
            <person name="Huang M.D."/>
            <person name="Li C.Y."/>
            <person name="Huang L."/>
            <person name="Wang Z.W."/>
            <person name="Zhao X."/>
            <person name="Zhong W.Y."/>
            <person name="Peng D.H."/>
            <person name="Ahmad S."/>
            <person name="Lan S."/>
            <person name="Zhang J.S."/>
            <person name="Tsai W.C."/>
            <person name="Van de Peer Y."/>
            <person name="Liu Z.J."/>
        </authorList>
    </citation>
    <scope>NUCLEOTIDE SEQUENCE</scope>
    <source>
        <strain evidence="9">SCP</strain>
    </source>
</reference>
<dbReference type="InterPro" id="IPR000719">
    <property type="entry name" value="Prot_kinase_dom"/>
</dbReference>
<dbReference type="PROSITE" id="PS00107">
    <property type="entry name" value="PROTEIN_KINASE_ATP"/>
    <property type="match status" value="1"/>
</dbReference>
<keyword evidence="6" id="KW-0472">Membrane</keyword>
<reference evidence="9" key="2">
    <citation type="submission" date="2023-06" db="EMBL/GenBank/DDBJ databases">
        <authorList>
            <person name="Ma L."/>
            <person name="Liu K.-W."/>
            <person name="Li Z."/>
            <person name="Hsiao Y.-Y."/>
            <person name="Qi Y."/>
            <person name="Fu T."/>
            <person name="Tang G."/>
            <person name="Zhang D."/>
            <person name="Sun W.-H."/>
            <person name="Liu D.-K."/>
            <person name="Li Y."/>
            <person name="Chen G.-Z."/>
            <person name="Liu X.-D."/>
            <person name="Liao X.-Y."/>
            <person name="Jiang Y.-T."/>
            <person name="Yu X."/>
            <person name="Hao Y."/>
            <person name="Huang J."/>
            <person name="Zhao X.-W."/>
            <person name="Ke S."/>
            <person name="Chen Y.-Y."/>
            <person name="Wu W.-L."/>
            <person name="Hsu J.-L."/>
            <person name="Lin Y.-F."/>
            <person name="Huang M.-D."/>
            <person name="Li C.-Y."/>
            <person name="Huang L."/>
            <person name="Wang Z.-W."/>
            <person name="Zhao X."/>
            <person name="Zhong W.-Y."/>
            <person name="Peng D.-H."/>
            <person name="Ahmad S."/>
            <person name="Lan S."/>
            <person name="Zhang J.-S."/>
            <person name="Tsai W.-C."/>
            <person name="Van De Peer Y."/>
            <person name="Liu Z.-J."/>
        </authorList>
    </citation>
    <scope>NUCLEOTIDE SEQUENCE</scope>
    <source>
        <strain evidence="9">SCP</strain>
        <tissue evidence="9">Leaves</tissue>
    </source>
</reference>
<protein>
    <submittedName>
        <fullName evidence="9">Serine/threonine-protein kinase-like protein CCR4</fullName>
    </submittedName>
</protein>
<evidence type="ECO:0000256" key="7">
    <source>
        <dbReference type="SAM" id="SignalP"/>
    </source>
</evidence>
<keyword evidence="3 9" id="KW-0418">Kinase</keyword>
<evidence type="ECO:0000256" key="5">
    <source>
        <dbReference type="PROSITE-ProRule" id="PRU10141"/>
    </source>
</evidence>
<dbReference type="Gene3D" id="3.30.200.20">
    <property type="entry name" value="Phosphorylase Kinase, domain 1"/>
    <property type="match status" value="1"/>
</dbReference>
<dbReference type="Pfam" id="PF00069">
    <property type="entry name" value="Pkinase"/>
    <property type="match status" value="1"/>
</dbReference>
<feature type="signal peptide" evidence="7">
    <location>
        <begin position="1"/>
        <end position="18"/>
    </location>
</feature>
<dbReference type="PROSITE" id="PS50011">
    <property type="entry name" value="PROTEIN_KINASE_DOM"/>
    <property type="match status" value="1"/>
</dbReference>
<evidence type="ECO:0000313" key="10">
    <source>
        <dbReference type="Proteomes" id="UP001179952"/>
    </source>
</evidence>
<dbReference type="SUPFAM" id="SSF50985">
    <property type="entry name" value="RCC1/BLIP-II"/>
    <property type="match status" value="1"/>
</dbReference>
<feature type="binding site" evidence="5">
    <location>
        <position position="457"/>
    </location>
    <ligand>
        <name>ATP</name>
        <dbReference type="ChEBI" id="CHEBI:30616"/>
    </ligand>
</feature>
<keyword evidence="10" id="KW-1185">Reference proteome</keyword>
<dbReference type="Proteomes" id="UP001179952">
    <property type="component" value="Unassembled WGS sequence"/>
</dbReference>
<feature type="transmembrane region" description="Helical" evidence="6">
    <location>
        <begin position="357"/>
        <end position="381"/>
    </location>
</feature>
<dbReference type="GO" id="GO:0004672">
    <property type="term" value="F:protein kinase activity"/>
    <property type="evidence" value="ECO:0007669"/>
    <property type="project" value="InterPro"/>
</dbReference>
<dbReference type="PANTHER" id="PTHR46146">
    <property type="entry name" value="SERINE/THREONINE-PROTEIN KINASE-LIKE PROTEIN CCR4"/>
    <property type="match status" value="1"/>
</dbReference>
<keyword evidence="4 5" id="KW-0067">ATP-binding</keyword>
<comment type="caution">
    <text evidence="9">The sequence shown here is derived from an EMBL/GenBank/DDBJ whole genome shotgun (WGS) entry which is preliminary data.</text>
</comment>
<evidence type="ECO:0000256" key="3">
    <source>
        <dbReference type="ARBA" id="ARBA00022777"/>
    </source>
</evidence>
<proteinExistence type="predicted"/>
<keyword evidence="7" id="KW-0732">Signal</keyword>